<evidence type="ECO:0000313" key="2">
    <source>
        <dbReference type="EMBL" id="MXP27206.1"/>
    </source>
</evidence>
<dbReference type="RefSeq" id="WP_160751525.1">
    <property type="nucleotide sequence ID" value="NZ_WTYA01000001.1"/>
</dbReference>
<dbReference type="EMBL" id="WTYA01000001">
    <property type="protein sequence ID" value="MXP27206.1"/>
    <property type="molecule type" value="Genomic_DNA"/>
</dbReference>
<evidence type="ECO:0000313" key="3">
    <source>
        <dbReference type="Proteomes" id="UP000439780"/>
    </source>
</evidence>
<dbReference type="AlphaFoldDB" id="A0A845AF77"/>
<dbReference type="PANTHER" id="PTHR43792">
    <property type="entry name" value="GNAT FAMILY, PUTATIVE (AFU_ORTHOLOGUE AFUA_3G00765)-RELATED-RELATED"/>
    <property type="match status" value="1"/>
</dbReference>
<sequence length="180" mass="20056">MFHRTERLLLRPAWIEDAEGIYAGIGEHAVIRNLARAPWPYTIDNAREFLALEHGDNLPRFLVTLPGEDGSTILGMTGLNYRDDEVELGYWIAKPFWGQGIATEAARGLIEVARNIGITRIMASHFVDNPASGRVLRKAGFVPTGETRQLYSLGRDETAPSVRYALDLDECDYPPMQVAA</sequence>
<keyword evidence="3" id="KW-1185">Reference proteome</keyword>
<evidence type="ECO:0000259" key="1">
    <source>
        <dbReference type="PROSITE" id="PS51186"/>
    </source>
</evidence>
<name>A0A845AF77_9SPHN</name>
<dbReference type="InterPro" id="IPR000182">
    <property type="entry name" value="GNAT_dom"/>
</dbReference>
<dbReference type="SUPFAM" id="SSF55729">
    <property type="entry name" value="Acyl-CoA N-acyltransferases (Nat)"/>
    <property type="match status" value="1"/>
</dbReference>
<reference evidence="2 3" key="1">
    <citation type="submission" date="2019-12" db="EMBL/GenBank/DDBJ databases">
        <title>Genomic-based taxomic classification of the family Erythrobacteraceae.</title>
        <authorList>
            <person name="Xu L."/>
        </authorList>
    </citation>
    <scope>NUCLEOTIDE SEQUENCE [LARGE SCALE GENOMIC DNA]</scope>
    <source>
        <strain evidence="2 3">KEMB 9005-328</strain>
    </source>
</reference>
<accession>A0A845AF77</accession>
<dbReference type="PROSITE" id="PS51186">
    <property type="entry name" value="GNAT"/>
    <property type="match status" value="1"/>
</dbReference>
<proteinExistence type="predicted"/>
<dbReference type="InterPro" id="IPR051531">
    <property type="entry name" value="N-acetyltransferase"/>
</dbReference>
<dbReference type="Proteomes" id="UP000439780">
    <property type="component" value="Unassembled WGS sequence"/>
</dbReference>
<comment type="caution">
    <text evidence="2">The sequence shown here is derived from an EMBL/GenBank/DDBJ whole genome shotgun (WGS) entry which is preliminary data.</text>
</comment>
<dbReference type="OrthoDB" id="9804153at2"/>
<dbReference type="GO" id="GO:0016747">
    <property type="term" value="F:acyltransferase activity, transferring groups other than amino-acyl groups"/>
    <property type="evidence" value="ECO:0007669"/>
    <property type="project" value="InterPro"/>
</dbReference>
<feature type="domain" description="N-acetyltransferase" evidence="1">
    <location>
        <begin position="8"/>
        <end position="169"/>
    </location>
</feature>
<dbReference type="InterPro" id="IPR016181">
    <property type="entry name" value="Acyl_CoA_acyltransferase"/>
</dbReference>
<dbReference type="CDD" id="cd04301">
    <property type="entry name" value="NAT_SF"/>
    <property type="match status" value="1"/>
</dbReference>
<keyword evidence="2" id="KW-0808">Transferase</keyword>
<dbReference type="Gene3D" id="3.40.630.30">
    <property type="match status" value="1"/>
</dbReference>
<protein>
    <submittedName>
        <fullName evidence="2">GNAT family N-acetyltransferase</fullName>
    </submittedName>
</protein>
<dbReference type="Pfam" id="PF13302">
    <property type="entry name" value="Acetyltransf_3"/>
    <property type="match status" value="1"/>
</dbReference>
<organism evidence="2 3">
    <name type="scientific">Qipengyuania algicida</name>
    <dbReference type="NCBI Taxonomy" id="1836209"/>
    <lineage>
        <taxon>Bacteria</taxon>
        <taxon>Pseudomonadati</taxon>
        <taxon>Pseudomonadota</taxon>
        <taxon>Alphaproteobacteria</taxon>
        <taxon>Sphingomonadales</taxon>
        <taxon>Erythrobacteraceae</taxon>
        <taxon>Qipengyuania</taxon>
    </lineage>
</organism>
<gene>
    <name evidence="2" type="ORF">GRI58_00020</name>
</gene>